<dbReference type="Gene3D" id="2.60.40.10">
    <property type="entry name" value="Immunoglobulins"/>
    <property type="match status" value="19"/>
</dbReference>
<comment type="subcellular location">
    <subcellularLocation>
        <location evidence="1">Cell projection</location>
        <location evidence="1">Cilium</location>
    </subcellularLocation>
    <subcellularLocation>
        <location evidence="2">Cytoplasm</location>
    </subcellularLocation>
</comment>
<evidence type="ECO:0000256" key="4">
    <source>
        <dbReference type="ARBA" id="ARBA00023069"/>
    </source>
</evidence>
<keyword evidence="9" id="KW-1185">Reference proteome</keyword>
<accession>A0A151IJ54</accession>
<evidence type="ECO:0000256" key="5">
    <source>
        <dbReference type="ARBA" id="ARBA00023273"/>
    </source>
</evidence>
<feature type="compositionally biased region" description="Polar residues" evidence="6">
    <location>
        <begin position="3377"/>
        <end position="3386"/>
    </location>
</feature>
<dbReference type="InterPro" id="IPR053879">
    <property type="entry name" value="HYDIN_VesB_CFA65-like_Ig"/>
</dbReference>
<keyword evidence="5" id="KW-0966">Cell projection</keyword>
<dbReference type="Proteomes" id="UP000078542">
    <property type="component" value="Unassembled WGS sequence"/>
</dbReference>
<dbReference type="STRING" id="456900.A0A151IJ54"/>
<dbReference type="GO" id="GO:0003341">
    <property type="term" value="P:cilium movement"/>
    <property type="evidence" value="ECO:0007669"/>
    <property type="project" value="TreeGrafter"/>
</dbReference>
<proteinExistence type="predicted"/>
<reference evidence="8 9" key="1">
    <citation type="submission" date="2016-03" db="EMBL/GenBank/DDBJ databases">
        <title>Cyphomyrmex costatus WGS genome.</title>
        <authorList>
            <person name="Nygaard S."/>
            <person name="Hu H."/>
            <person name="Boomsma J."/>
            <person name="Zhang G."/>
        </authorList>
    </citation>
    <scope>NUCLEOTIDE SEQUENCE [LARGE SCALE GENOMIC DNA]</scope>
    <source>
        <strain evidence="8">MS0001</strain>
        <tissue evidence="8">Whole body</tissue>
    </source>
</reference>
<evidence type="ECO:0000256" key="6">
    <source>
        <dbReference type="SAM" id="MobiDB-lite"/>
    </source>
</evidence>
<evidence type="ECO:0000256" key="2">
    <source>
        <dbReference type="ARBA" id="ARBA00004496"/>
    </source>
</evidence>
<dbReference type="InterPro" id="IPR033305">
    <property type="entry name" value="Hydin-like"/>
</dbReference>
<dbReference type="PANTHER" id="PTHR23053:SF0">
    <property type="entry name" value="HYDROCEPHALUS-INDUCING PROTEIN HOMOLOG"/>
    <property type="match status" value="1"/>
</dbReference>
<evidence type="ECO:0000313" key="8">
    <source>
        <dbReference type="EMBL" id="KYN02890.1"/>
    </source>
</evidence>
<gene>
    <name evidence="8" type="ORF">ALC62_06289</name>
</gene>
<dbReference type="Pfam" id="PF22544">
    <property type="entry name" value="HYDIN_VesB_CFA65-like_Ig"/>
    <property type="match status" value="2"/>
</dbReference>
<evidence type="ECO:0000256" key="1">
    <source>
        <dbReference type="ARBA" id="ARBA00004138"/>
    </source>
</evidence>
<protein>
    <submittedName>
        <fullName evidence="8">Hydrocephalus-inducing protein</fullName>
    </submittedName>
</protein>
<dbReference type="EMBL" id="KQ977412">
    <property type="protein sequence ID" value="KYN02890.1"/>
    <property type="molecule type" value="Genomic_DNA"/>
</dbReference>
<feature type="region of interest" description="Disordered" evidence="6">
    <location>
        <begin position="3363"/>
        <end position="3386"/>
    </location>
</feature>
<keyword evidence="4" id="KW-0969">Cilium</keyword>
<feature type="compositionally biased region" description="Basic and acidic residues" evidence="6">
    <location>
        <begin position="2153"/>
        <end position="2168"/>
    </location>
</feature>
<dbReference type="GO" id="GO:0005930">
    <property type="term" value="C:axoneme"/>
    <property type="evidence" value="ECO:0007669"/>
    <property type="project" value="TreeGrafter"/>
</dbReference>
<dbReference type="PANTHER" id="PTHR23053">
    <property type="entry name" value="DLEC1 DELETED IN LUNG AND ESOPHAGEAL CANCER 1"/>
    <property type="match status" value="1"/>
</dbReference>
<dbReference type="GO" id="GO:1904158">
    <property type="term" value="P:axonemal central apparatus assembly"/>
    <property type="evidence" value="ECO:0007669"/>
    <property type="project" value="TreeGrafter"/>
</dbReference>
<organism evidence="8 9">
    <name type="scientific">Cyphomyrmex costatus</name>
    <dbReference type="NCBI Taxonomy" id="456900"/>
    <lineage>
        <taxon>Eukaryota</taxon>
        <taxon>Metazoa</taxon>
        <taxon>Ecdysozoa</taxon>
        <taxon>Arthropoda</taxon>
        <taxon>Hexapoda</taxon>
        <taxon>Insecta</taxon>
        <taxon>Pterygota</taxon>
        <taxon>Neoptera</taxon>
        <taxon>Endopterygota</taxon>
        <taxon>Hymenoptera</taxon>
        <taxon>Apocrita</taxon>
        <taxon>Aculeata</taxon>
        <taxon>Formicoidea</taxon>
        <taxon>Formicidae</taxon>
        <taxon>Myrmicinae</taxon>
        <taxon>Cyphomyrmex</taxon>
    </lineage>
</organism>
<evidence type="ECO:0000259" key="7">
    <source>
        <dbReference type="Pfam" id="PF22544"/>
    </source>
</evidence>
<feature type="region of interest" description="Disordered" evidence="6">
    <location>
        <begin position="2153"/>
        <end position="2176"/>
    </location>
</feature>
<feature type="domain" description="HYDIN/VesB/CFA65-like Ig-like" evidence="7">
    <location>
        <begin position="444"/>
        <end position="544"/>
    </location>
</feature>
<feature type="domain" description="HYDIN/VesB/CFA65-like Ig-like" evidence="7">
    <location>
        <begin position="181"/>
        <end position="273"/>
    </location>
</feature>
<keyword evidence="3" id="KW-0963">Cytoplasm</keyword>
<evidence type="ECO:0000256" key="3">
    <source>
        <dbReference type="ARBA" id="ARBA00022490"/>
    </source>
</evidence>
<dbReference type="Pfam" id="PF14874">
    <property type="entry name" value="PapD-like"/>
    <property type="match status" value="1"/>
</dbReference>
<dbReference type="InterPro" id="IPR013783">
    <property type="entry name" value="Ig-like_fold"/>
</dbReference>
<name>A0A151IJ54_9HYME</name>
<sequence length="4942" mass="565730">MDDKEKDLVTYYPIIHNSVEIFTAIIGKSRDQMERECGMTPSEYIKQMLMCTQERINYLLKPSRNINIRSLYHNCESHCFKVSPSIVLFQRFVPGNLYNMTLTIQNLTKMSRPLKLSSDPNPFFSVEYHGSNYSTMIAPGLVHIYNVRFSPLEKRDYEYHLEFTSDIEVFAVPVIAIGSRPILDIPDQIEIPATAVKIPSSKTILVRNVGDAPAIFNFCSENPCFSVEPSKGILGEEEMMQLTMNFLSEKSGDFEANLLLNYESGEKLCLTLRSSAINCTIRIDRRSVRMEDTYLGLSRSKVLTLYNRNDYIVKFQWMRFKDNDTDIQRKEEYKKLFQLVHRVEEVRRVNLVHYNICLPDIHELVCQRIYTDEIASLTNENFRYNHTSFLLMPEEGEIWPQSSIDITVIFRAMEVGKISSVAYLEVTGREDRIPLSIHGTGKGPVFHLNVIIIDLSNIFLSSVHNYEIVATNRGHICGTLIYKERPTDFGGTISITPNTRTLKPDEYKSFNLSFSSNRKGDFIERIDFVIKESLEVLSLHIKGCVICPTLHFDKHSLDLGATALGFSKKQEVNLRNLSLVPVTFSVKIMEDGDQTPLTYEEFATSKVKPTFPTNPCEFTVIPHKGVVQAHSSLKLKVTYIANVVRTGRTNIRVDMWDSDSDPVILPLSFCGTIPSLLIKPMEVNIRFSFINFPYSRSISVENDSDLDGYFYIVPQTISENMLIVYSLSCYQGFLKARQSKTIDVTIITKNLGRQTTTLNMLTMGEQAPVTSCVIICNGQGPVVSVQPICLNFGEIQVLQDKVMHFNIINDSPIPAQFKLTSPKKKSLWLVEPTFGEIRPNDSEEIKIKLFLRDTGKYTDNIIVHVINSRSFSINVIATGIGCSIVFEPQIFPIFDMGFLFSHQNLSLPVTIKNFGTHNCQIIWSNDPEVRIQKSQTWSKTLFYNRKFQIEPSTVEVPANGSNVVQCKICWDVNEILTEDWYIFEQIFGQGKRKLIGTSTFKTTFTEPRIAFNKRELTFFIDICPEGEKLQQTDNLIVTNHSRLSLNVLLYIDAPFYLVNNEKKLVHKKKIVVIDGTTMTIPVKFLPNIKPDYPYSRNYSGVLWFEYEEHPTKDKIQCKGAVNFPNITLHCKDLIINCMLNSTAKETLRITNNGPIPIIYKFLWAGESIEIHREAHNNFTNCSQINAEGNKFNPRSYNIKKKLETLSQETENKILDLSTSTLYELQDSDSENLLMEIRSEMLDETLEKLRSTFMSTTETSYLSCLDDPEILTRIDPHFEPPTKEPLDDYLLYIVNSLILYCYLCSKLIILDIIPHEGVLQPFSSQYVRFIFHASEPMQLKVVALCEIIQGPTEIVNVYASADVIRYSVDKQIIDFGQQLFGELCRSSFTLQNHSMIRIDYKINKRNFVFKTSNFDFTIGVLTIEPNKGSIGPLSSLKITLELQPMLLGTFEVEFELQVTHVDPLIITAKGVISYPQVYPCISRDISRPVKLGYRAIQLLSPEFITMKKQIRCNVEDDKLKNQVPEWDERILLNNGWDLISCEEIFPSIVDIEMSIDRLLAIRSFEENASILIKHFISHKIAVIPFLYTPEYIIDMGYIAIDIKTCYSTTIVNYGPWNAEITMKKSEKKQLENSGIFVKFEKTTLTVGKTTCLTIIWQPTTAKYYERSTREQHTIYLEISRGSIIPIIIKSIITYPFVIVDTKLLDFQNVIVGECLMMNVLVKNEGFINCYWEANILTRKKQKDCPFHINYKSNLLLPGHSDIINVYFKPHKTCRMEANLKITVKMGLETQVITLIGNGIEYKLRISDLDISFPPTVLFTEVLEKTFTIKNICNYPVEFFWHHLDSFFLEEERIAEALTRYYGVKEILLPPRKLGERMPPSLMEFYNSLKSEMAYALSAEAIEKKSATVLNDDNNVLNVERKNRIRARKKSSSTSRLFLQQFSTRQSSKINLQKNFNVDRRKRKKPIGYSPTSMDTAKRDCPPMSVLSELDFPREPPILPTSDSEELHNLLLCYIETLRKDPSFCKRMKDPVKELFDSHETKSIPELDSSQPAKKVCILFHGAPFTEYQETACRSAKALQIPLLCIDNVIIEGIALGDNWVSIKLRQIIDDAYQEYLSAFKRYKNDLELEIELSVAKKTDVEIAKSIHKTITKKESPKEIKSPKATKSDLETTAIDEDSESDTLPKKLMILFETEFAKLPREQDLKYLDSISLYEYKIQTILLLQKIFPHYATIESKVNEKNQNDTFLGIEIDLLTEAFRERLSAPFLESGFVLQTLNNLFFKNNITTLLILLNIIGYVEYSLFVTFLNSIDNYIRKMEELRKLEINKLAEEVAKKIQKIDEMSLSEYELLPEEDKKFYLESTLPIKKQEALQRRMQFSQQMMELRERKKKEVFNAQITKNKKVNGEAKNEKISSLEEKSQTSKAVTYKKEIGEHKELENRYSFKLTSEKQETSKELKDVADAMNDYYSHLSAIENIIKNWDPLKKTYKNGFHTWYVNATDPWNRVMYDVIVNQMKENNLAKKALRAFQIVSLSTLSNSVIMESNSSHTSIISKQENSIKNTKRKERIFNKNKETLTASLNASTIDSTDINKPSINTIFEKVLKPRWILQPNEIQKFKIRYQPEEVGTHRQTYALSILDGNEITYDINVFVVADVPRLDMNPNTIFSKGQCELLQISAGVTKLGSFTDKLHICITNNPHIENIELHCNGSKLDIEFEDKRLSFGHVLLYKRNFLSSCIRNRSPIEIFWQLEPNEPLDPQISITPTKGIIKAYSDKTVEFCYHANKIGMIEGSLTFKAFFYEDDMEPIFMEAITLSGETYDVAVDINYANPIDLKCVKVGFPSSANFTISNRGKHEVKYAILLEKQNKLAKIAPNLSLKLNEDIEINPASGSIQPNKEAIVQVTLVPKNEITLKECPILRCHLFDTNKQSVVIAEFSLTISLIAYYTKFRIYPYNEINFTSIGICTKKTLYLNVENVGKFPLHYSIITTPIKHPFTDYMSEIKVKNVIEKDHDKLTDMSTTKEKSQIKKLDDKKTQEYTTMLKIGPFTVTKTKGDLQPGEMDTVAIECYPEFVGSEEEDIIILVSDSVPEDKNGKLIKLSVNSCIPSIDLEDLNTIFHENHIVNRIEDFICSKEIGTHTIFAHQEKCLYFCYVNVFHTHTTYLVLHNRNVIPTDVELTLLTDSFTPKTMKPDTFVLSPERERIQPMSHKRFAISFNPTFIETCYAIFDIAVELPPHLKDKKFSVKLVGQACVPEVTIIEPPSTKRERTILNFGRTLVGDTTGKKIAYKNIVSNDRCIIVRLTPEETISLEVKFTPREIGKYKSQVRLFIADNPYENLTIDLKSEAYAELIVLDGLELTNTKLNSVNERRESNAKSRRLSKSNSTTRVSTPTTLPISLIYKLDYGYCFVNKIYRKSFKVINKSVNQHLRFQWSAHPNVVFTPSIGHLKPVTCKEIVATFLSSEPTIYIDTHLECTVCAIELVDSVKESSWDDRETEVRWITINSAAGEPNAEIAKKTVEPVNEPKHEIVPGTTKCIQVLLNAIVAFSKYSCSVKEINFKNTLMFQASEYSFIFSNTGIVDIEYAWQINMDEQYPVRSIANYSRPTSRSRKDDVRATSLTSYELPHQRYNPSFDKSVKSNHRQLLSSRDNLIEVKPTARHGDPSDLFSSSAGLTERSSDSWLESDDLPFGIYPDKGISPPGESVECVLRFSPTDVFDYKAYLTCKMKNLDPELPELTIPIVGRSLLPYCHFDIPENDYLSGNRRDMKLPGPIGYQPDDNSLPEGTRVIELDVIGIGGSHIKKFRMINPTSDDYHFIWEDRTRHVENEIPKFHCALSEGIAERGKQVDFSFTFLAENIGIFESFWLFRIEKYNLECLFLFVATVREPLVCCPRIHLKMRPTVIGINVRESISVINKEEFQIPFQIARDSLYSEGCLQYLKITPISGILPAKGEQILWVEYRPTLVGEFQFSVKCIIKQMKAPLTIFVTTTTHDIIVSVTYVDLNGQVVRLNQDKENIIDCGKLLLKAPVTVVFEIINSSKMTLYYSWELGMTSEIISRNMYTITMPEKQDHVLSESRSICSLIVTALQKTMIKNHPILLKISRGPTYRLTLKATANKPILEFSFNCYDFGPCYIRNVPATPYRVDLCVTNSDDISYILECKFEEKPHISVNLDALSETIAARSSIVIPIAFRPLEQVHYCDDLHFIINSSIEKKITITGEGIIYKIHLVNSYDKSVDLGNLPINKTTSRKVPVINDGRAALELKFDLMKNLPGYDPFHERIQICTLINQENSRMDRTRASITETKRSNTIDETFRTNEPNLAQVLEIEPAESIILQPGKTVNIVVKYKPTRRMQPFVAKMAFQTNSTIQPLFILRGSCIGAEFRLNRTHVLFGIVVQGCVSEAKIMLLNTGDIGARFKWNTLKLPEDFNITPATGYCSPGMNVNFIVSFQPTQHDTSIEGNATLEIEKYKDLCIRITGVSCKLPEPIDTLFFSCRVREKIIRALNVENDIVTWKPEIIGEYFFVDEIPYNSSKKSATCIIAYAPLVMNSESNLHEGTLILKLPDNKAPLVYCLRGLSLPPQILQRITRQFPAKTKYTELLPVYNWLSRQQRFKCKIENIDDKKAVKNVEEFSFVGNSKIDVPANGQRDYRAEFYSYKESKYNFKITFTNEENEYQFYELQYDITRPQEIESIKLMTVVRSPVCHALKLDNPLKKQHVTYTAKCQHPCIIIHDVPKFVAPLCSEIISIEYRPLHPAEETTVALDVNCEELGLFPYELRLRAIPASPEKTTRVDAVLGSSVTFSLNVINHAENTAVFTIKVNNECFITPKDIEVPALRSASFDVTYEPYDIENVSATLIATSEIAGEFVFPLIGTYSLPKPQGPYTIAINAPASIPFKNIFRETKSFELILDDPEVFVTTMSLDNIKQQQVILDCLIIFSSRVHVMCPTP</sequence>
<evidence type="ECO:0000313" key="9">
    <source>
        <dbReference type="Proteomes" id="UP000078542"/>
    </source>
</evidence>